<reference evidence="1" key="1">
    <citation type="submission" date="2022-11" db="EMBL/GenBank/DDBJ databases">
        <authorList>
            <person name="Somphong A."/>
            <person name="Phongsopitanun W."/>
        </authorList>
    </citation>
    <scope>NUCLEOTIDE SEQUENCE</scope>
    <source>
        <strain evidence="1">Pm04-4</strain>
    </source>
</reference>
<comment type="caution">
    <text evidence="1">The sequence shown here is derived from an EMBL/GenBank/DDBJ whole genome shotgun (WGS) entry which is preliminary data.</text>
</comment>
<dbReference type="Proteomes" id="UP001151002">
    <property type="component" value="Unassembled WGS sequence"/>
</dbReference>
<keyword evidence="2" id="KW-1185">Reference proteome</keyword>
<accession>A0ABT4B460</accession>
<proteinExistence type="predicted"/>
<gene>
    <name evidence="1" type="ORF">OWR29_21930</name>
</gene>
<dbReference type="EMBL" id="JAPNTZ010000007">
    <property type="protein sequence ID" value="MCY1140665.1"/>
    <property type="molecule type" value="Genomic_DNA"/>
</dbReference>
<organism evidence="1 2">
    <name type="scientific">Paractinoplanes pyxinae</name>
    <dbReference type="NCBI Taxonomy" id="2997416"/>
    <lineage>
        <taxon>Bacteria</taxon>
        <taxon>Bacillati</taxon>
        <taxon>Actinomycetota</taxon>
        <taxon>Actinomycetes</taxon>
        <taxon>Micromonosporales</taxon>
        <taxon>Micromonosporaceae</taxon>
        <taxon>Paractinoplanes</taxon>
    </lineage>
</organism>
<evidence type="ECO:0000313" key="1">
    <source>
        <dbReference type="EMBL" id="MCY1140665.1"/>
    </source>
</evidence>
<sequence>MGQSGTLDNTATAAGRLLLESLGEESPARSLSRRHDSPRTVRLLRELFTVAVRRSFVGRDPRDVTAYVRDLLEYQSLPAGGQLAREAEAVIRSVLGEPELAYGIPDLRRFELICHIVGDLARPPGVPTAELVALVHQAEWRLARFDRPES</sequence>
<evidence type="ECO:0000313" key="2">
    <source>
        <dbReference type="Proteomes" id="UP001151002"/>
    </source>
</evidence>
<dbReference type="RefSeq" id="WP_267564926.1">
    <property type="nucleotide sequence ID" value="NZ_JAPNTZ010000007.1"/>
</dbReference>
<name>A0ABT4B460_9ACTN</name>
<protein>
    <submittedName>
        <fullName evidence="1">Uncharacterized protein</fullName>
    </submittedName>
</protein>